<feature type="compositionally biased region" description="Basic and acidic residues" evidence="1">
    <location>
        <begin position="137"/>
        <end position="149"/>
    </location>
</feature>
<dbReference type="AlphaFoldDB" id="A0AAI8W1M5"/>
<organism evidence="2 3">
    <name type="scientific">Lecanosticta acicola</name>
    <dbReference type="NCBI Taxonomy" id="111012"/>
    <lineage>
        <taxon>Eukaryota</taxon>
        <taxon>Fungi</taxon>
        <taxon>Dikarya</taxon>
        <taxon>Ascomycota</taxon>
        <taxon>Pezizomycotina</taxon>
        <taxon>Dothideomycetes</taxon>
        <taxon>Dothideomycetidae</taxon>
        <taxon>Mycosphaerellales</taxon>
        <taxon>Mycosphaerellaceae</taxon>
        <taxon>Lecanosticta</taxon>
    </lineage>
</organism>
<feature type="compositionally biased region" description="Basic residues" evidence="1">
    <location>
        <begin position="99"/>
        <end position="136"/>
    </location>
</feature>
<feature type="region of interest" description="Disordered" evidence="1">
    <location>
        <begin position="292"/>
        <end position="315"/>
    </location>
</feature>
<feature type="compositionally biased region" description="Basic and acidic residues" evidence="1">
    <location>
        <begin position="83"/>
        <end position="98"/>
    </location>
</feature>
<proteinExistence type="predicted"/>
<comment type="caution">
    <text evidence="2">The sequence shown here is derived from an EMBL/GenBank/DDBJ whole genome shotgun (WGS) entry which is preliminary data.</text>
</comment>
<sequence length="348" mass="40100">MADTPLTDDYVAELLKKDAARTSNRFLTNSLGGLLSKPRGNAPKPNTRFLRNIVRDADTHNAALRRREEEESRARLRDLKRCVRRRDESSRKEEDPDSRRRRKAGLSPREKKHHHHHHSRRERSRDRKRSRSRSPRRGGERGHHRDRSRDRRHRRHANNNDDDEDDNHAVEERQHRRNNPEPTTSKSKRSPSLASDSDSDPLDGILGPKPPPPPPTTLPRGRGAQKSSSSAEIDLRFNDPNYDPKLDVGLGDGLGDGDGDDWDMALEALRDRAKWKKSGAERLRAAGFSEEEVGRFEESGVRRGNHQEGDISHVKWRKRGEAREWDRGKVMEGNHVDLKPEWGRLKDT</sequence>
<protein>
    <recommendedName>
        <fullName evidence="4">Pre-mRNA-splicing factor 38B</fullName>
    </recommendedName>
</protein>
<evidence type="ECO:0000313" key="2">
    <source>
        <dbReference type="EMBL" id="CAK3793118.1"/>
    </source>
</evidence>
<keyword evidence="3" id="KW-1185">Reference proteome</keyword>
<evidence type="ECO:0008006" key="4">
    <source>
        <dbReference type="Google" id="ProtNLM"/>
    </source>
</evidence>
<name>A0AAI8W1M5_9PEZI</name>
<evidence type="ECO:0000256" key="1">
    <source>
        <dbReference type="SAM" id="MobiDB-lite"/>
    </source>
</evidence>
<dbReference type="PANTHER" id="PTHR40132">
    <property type="entry name" value="PRE-MRNA-SPLICING FACTOR 38B"/>
    <property type="match status" value="1"/>
</dbReference>
<feature type="compositionally biased region" description="Pro residues" evidence="1">
    <location>
        <begin position="208"/>
        <end position="217"/>
    </location>
</feature>
<dbReference type="Proteomes" id="UP001296104">
    <property type="component" value="Unassembled WGS sequence"/>
</dbReference>
<evidence type="ECO:0000313" key="3">
    <source>
        <dbReference type="Proteomes" id="UP001296104"/>
    </source>
</evidence>
<gene>
    <name evidence="2" type="ORF">LECACI_7A000736</name>
</gene>
<feature type="region of interest" description="Disordered" evidence="1">
    <location>
        <begin position="83"/>
        <end position="250"/>
    </location>
</feature>
<accession>A0AAI8W1M5</accession>
<feature type="compositionally biased region" description="Low complexity" evidence="1">
    <location>
        <begin position="190"/>
        <end position="207"/>
    </location>
</feature>
<dbReference type="EMBL" id="CAVMBE010000002">
    <property type="protein sequence ID" value="CAK3793118.1"/>
    <property type="molecule type" value="Genomic_DNA"/>
</dbReference>
<feature type="compositionally biased region" description="Basic and acidic residues" evidence="1">
    <location>
        <begin position="233"/>
        <end position="246"/>
    </location>
</feature>
<reference evidence="2" key="1">
    <citation type="submission" date="2023-11" db="EMBL/GenBank/DDBJ databases">
        <authorList>
            <person name="Alioto T."/>
            <person name="Alioto T."/>
            <person name="Gomez Garrido J."/>
        </authorList>
    </citation>
    <scope>NUCLEOTIDE SEQUENCE</scope>
</reference>
<dbReference type="PANTHER" id="PTHR40132:SF1">
    <property type="entry name" value="PRE-MRNA-SPLICING FACTOR 38B"/>
    <property type="match status" value="1"/>
</dbReference>